<dbReference type="OMA" id="DIHAHAN"/>
<reference evidence="15 17" key="2">
    <citation type="submission" date="2018-03" db="EMBL/GenBank/DDBJ databases">
        <authorList>
            <person name="Fogelqvist J."/>
        </authorList>
    </citation>
    <scope>NUCLEOTIDE SEQUENCE [LARGE SCALE GENOMIC DNA]</scope>
</reference>
<dbReference type="Pfam" id="PF00246">
    <property type="entry name" value="Peptidase_M14"/>
    <property type="match status" value="1"/>
</dbReference>
<evidence type="ECO:0000256" key="6">
    <source>
        <dbReference type="ARBA" id="ARBA00022723"/>
    </source>
</evidence>
<keyword evidence="9" id="KW-0482">Metalloprotease</keyword>
<evidence type="ECO:0000313" key="15">
    <source>
        <dbReference type="EMBL" id="SPQ93432.1"/>
    </source>
</evidence>
<keyword evidence="7" id="KW-0378">Hydrolase</keyword>
<dbReference type="EC" id="3.4.17.24" evidence="11"/>
<protein>
    <recommendedName>
        <fullName evidence="11">tubulin-glutamate carboxypeptidase</fullName>
        <ecNumber evidence="11">3.4.17.24</ecNumber>
    </recommendedName>
</protein>
<dbReference type="PROSITE" id="PS52035">
    <property type="entry name" value="PEPTIDASE_M14"/>
    <property type="match status" value="1"/>
</dbReference>
<geneLocation type="mitochondrion" evidence="15"/>
<evidence type="ECO:0000256" key="8">
    <source>
        <dbReference type="ARBA" id="ARBA00022833"/>
    </source>
</evidence>
<dbReference type="AlphaFoldDB" id="A0A0G4ILL4"/>
<keyword evidence="6" id="KW-0479">Metal-binding</keyword>
<reference evidence="14 16" key="1">
    <citation type="submission" date="2015-02" db="EMBL/GenBank/DDBJ databases">
        <authorList>
            <person name="Chooi Y.-H."/>
        </authorList>
    </citation>
    <scope>NUCLEOTIDE SEQUENCE [LARGE SCALE GENOMIC DNA]</scope>
    <source>
        <strain evidence="14">E3</strain>
    </source>
</reference>
<dbReference type="PANTHER" id="PTHR12756">
    <property type="entry name" value="CYTOSOLIC CARBOXYPEPTIDASE"/>
    <property type="match status" value="1"/>
</dbReference>
<dbReference type="CDD" id="cd06236">
    <property type="entry name" value="M14_AGBL5_like"/>
    <property type="match status" value="1"/>
</dbReference>
<dbReference type="Gene3D" id="3.40.630.10">
    <property type="entry name" value="Zn peptidases"/>
    <property type="match status" value="1"/>
</dbReference>
<dbReference type="InterPro" id="IPR050821">
    <property type="entry name" value="Cytosolic_carboxypeptidase"/>
</dbReference>
<accession>A0A0G4ILL4</accession>
<evidence type="ECO:0000313" key="17">
    <source>
        <dbReference type="Proteomes" id="UP000290189"/>
    </source>
</evidence>
<dbReference type="Proteomes" id="UP000290189">
    <property type="component" value="Unassembled WGS sequence"/>
</dbReference>
<dbReference type="InterPro" id="IPR000834">
    <property type="entry name" value="Peptidase_M14"/>
</dbReference>
<evidence type="ECO:0000259" key="13">
    <source>
        <dbReference type="PROSITE" id="PS52035"/>
    </source>
</evidence>
<evidence type="ECO:0000256" key="7">
    <source>
        <dbReference type="ARBA" id="ARBA00022801"/>
    </source>
</evidence>
<dbReference type="GO" id="GO:0006508">
    <property type="term" value="P:proteolysis"/>
    <property type="evidence" value="ECO:0007669"/>
    <property type="project" value="UniProtKB-KW"/>
</dbReference>
<dbReference type="SUPFAM" id="SSF53187">
    <property type="entry name" value="Zn-dependent exopeptidases"/>
    <property type="match status" value="1"/>
</dbReference>
<evidence type="ECO:0000256" key="11">
    <source>
        <dbReference type="ARBA" id="ARBA00026108"/>
    </source>
</evidence>
<evidence type="ECO:0000256" key="10">
    <source>
        <dbReference type="ARBA" id="ARBA00024524"/>
    </source>
</evidence>
<feature type="domain" description="Peptidase M14" evidence="13">
    <location>
        <begin position="75"/>
        <end position="355"/>
    </location>
</feature>
<organism evidence="14 16">
    <name type="scientific">Plasmodiophora brassicae</name>
    <name type="common">Clubroot disease agent</name>
    <dbReference type="NCBI Taxonomy" id="37360"/>
    <lineage>
        <taxon>Eukaryota</taxon>
        <taxon>Sar</taxon>
        <taxon>Rhizaria</taxon>
        <taxon>Endomyxa</taxon>
        <taxon>Phytomyxea</taxon>
        <taxon>Plasmodiophorida</taxon>
        <taxon>Plasmodiophoridae</taxon>
        <taxon>Plasmodiophora</taxon>
    </lineage>
</organism>
<evidence type="ECO:0000256" key="5">
    <source>
        <dbReference type="ARBA" id="ARBA00022670"/>
    </source>
</evidence>
<keyword evidence="15" id="KW-0496">Mitochondrion</keyword>
<evidence type="ECO:0000256" key="4">
    <source>
        <dbReference type="ARBA" id="ARBA00022490"/>
    </source>
</evidence>
<comment type="subcellular location">
    <subcellularLocation>
        <location evidence="2">Cytoplasm</location>
    </subcellularLocation>
</comment>
<dbReference type="EMBL" id="OVEO01000001">
    <property type="protein sequence ID" value="SPQ93432.1"/>
    <property type="molecule type" value="Genomic_DNA"/>
</dbReference>
<keyword evidence="4" id="KW-0963">Cytoplasm</keyword>
<evidence type="ECO:0000313" key="16">
    <source>
        <dbReference type="Proteomes" id="UP000039324"/>
    </source>
</evidence>
<gene>
    <name evidence="14" type="ORF">PBRA_004712</name>
    <name evidence="15" type="ORF">PLBR_LOCUS647</name>
</gene>
<dbReference type="GO" id="GO:0005737">
    <property type="term" value="C:cytoplasm"/>
    <property type="evidence" value="ECO:0007669"/>
    <property type="project" value="UniProtKB-SubCell"/>
</dbReference>
<keyword evidence="16" id="KW-1185">Reference proteome</keyword>
<comment type="cofactor">
    <cofactor evidence="1">
        <name>Zn(2+)</name>
        <dbReference type="ChEBI" id="CHEBI:29105"/>
    </cofactor>
</comment>
<name>A0A0G4ILL4_PLABS</name>
<proteinExistence type="inferred from homology"/>
<dbReference type="OrthoDB" id="10253041at2759"/>
<dbReference type="Proteomes" id="UP000039324">
    <property type="component" value="Unassembled WGS sequence"/>
</dbReference>
<dbReference type="STRING" id="37360.A0A0G4ILL4"/>
<evidence type="ECO:0000256" key="12">
    <source>
        <dbReference type="PROSITE-ProRule" id="PRU01379"/>
    </source>
</evidence>
<sequence>MTARITVVNMNDQAALFRNGYRPVVWTDSSPTWRPLSLPCEWKTVGNKTNDLMELTMRFQFEDGHDDAVSFAFCYPFSYEDSQAYLGKLTPDPTVYFHRKCLGISAGGRRIDMLTVTSAEGENAGCSSGHIEPCSDSCGSRLAQHRPVVFLSARVHPGESPASFIMNGFIDFILQTGDPIAVALRNLFLFKIVPMLNPDGVAAGNYRTDVMGNDLNRHYNSASSGLDIACVVREIGVLAETRRLQYYIDIHAHANKKGVFVYGNAVGDKQPETLLFARLMEMTTPTFSFEACRFSSKLMCARDRRGQSRSGSGRVSVFRQTGITHSYTLETNYCTDRGRTTVFTVDAFKDIGSALAKTLLAMASDHHDGGLPSGLADKGDAITFVDQHLSKIRKHGRALKRHTHPQRARN</sequence>
<keyword evidence="5" id="KW-0645">Protease</keyword>
<feature type="active site" description="Proton donor/acceptor" evidence="12">
    <location>
        <position position="330"/>
    </location>
</feature>
<evidence type="ECO:0000256" key="3">
    <source>
        <dbReference type="ARBA" id="ARBA00005988"/>
    </source>
</evidence>
<comment type="similarity">
    <text evidence="3 12">Belongs to the peptidase M14 family.</text>
</comment>
<dbReference type="PANTHER" id="PTHR12756:SF12">
    <property type="entry name" value="CYTOSOLIC CARBOXYPEPTIDASE-LIKE PROTEIN 5"/>
    <property type="match status" value="1"/>
</dbReference>
<dbReference type="EMBL" id="CDSF01000046">
    <property type="protein sequence ID" value="CEO96022.1"/>
    <property type="molecule type" value="Genomic_DNA"/>
</dbReference>
<evidence type="ECO:0000256" key="2">
    <source>
        <dbReference type="ARBA" id="ARBA00004496"/>
    </source>
</evidence>
<comment type="catalytic activity">
    <reaction evidence="10">
        <text>C-terminal L-alpha-aminoacyl-L-glutamyl-L-glutamyl-[tubulin] + H2O = C-terminal L-alpha-aminoacyl-L-glutamyl-[tubulin] + L-glutamate</text>
        <dbReference type="Rhea" id="RHEA:63792"/>
        <dbReference type="Rhea" id="RHEA-COMP:16435"/>
        <dbReference type="Rhea" id="RHEA-COMP:16436"/>
        <dbReference type="ChEBI" id="CHEBI:15377"/>
        <dbReference type="ChEBI" id="CHEBI:29985"/>
        <dbReference type="ChEBI" id="CHEBI:149555"/>
        <dbReference type="ChEBI" id="CHEBI:149556"/>
        <dbReference type="EC" id="3.4.17.24"/>
    </reaction>
    <physiologicalReaction direction="left-to-right" evidence="10">
        <dbReference type="Rhea" id="RHEA:63793"/>
    </physiologicalReaction>
</comment>
<evidence type="ECO:0000313" key="14">
    <source>
        <dbReference type="EMBL" id="CEO96022.1"/>
    </source>
</evidence>
<dbReference type="GO" id="GO:0008270">
    <property type="term" value="F:zinc ion binding"/>
    <property type="evidence" value="ECO:0007669"/>
    <property type="project" value="InterPro"/>
</dbReference>
<dbReference type="InterPro" id="IPR034286">
    <property type="entry name" value="M14_AGBL5-like"/>
</dbReference>
<dbReference type="GO" id="GO:0004181">
    <property type="term" value="F:metallocarboxypeptidase activity"/>
    <property type="evidence" value="ECO:0007669"/>
    <property type="project" value="InterPro"/>
</dbReference>
<evidence type="ECO:0000256" key="9">
    <source>
        <dbReference type="ARBA" id="ARBA00023049"/>
    </source>
</evidence>
<keyword evidence="8" id="KW-0862">Zinc</keyword>
<evidence type="ECO:0000256" key="1">
    <source>
        <dbReference type="ARBA" id="ARBA00001947"/>
    </source>
</evidence>